<dbReference type="EMBL" id="LT670817">
    <property type="protein sequence ID" value="SHH14092.1"/>
    <property type="molecule type" value="Genomic_DNA"/>
</dbReference>
<dbReference type="Proteomes" id="UP000189796">
    <property type="component" value="Chromosome I"/>
</dbReference>
<protein>
    <submittedName>
        <fullName evidence="1">Uncharacterized protein</fullName>
    </submittedName>
</protein>
<name>A0A1M5QIY3_9BRAD</name>
<proteinExistence type="predicted"/>
<evidence type="ECO:0000313" key="1">
    <source>
        <dbReference type="EMBL" id="SHH14092.1"/>
    </source>
</evidence>
<reference evidence="1 2" key="1">
    <citation type="submission" date="2016-11" db="EMBL/GenBank/DDBJ databases">
        <authorList>
            <person name="Jaros S."/>
            <person name="Januszkiewicz K."/>
            <person name="Wedrychowicz H."/>
        </authorList>
    </citation>
    <scope>NUCLEOTIDE SEQUENCE [LARGE SCALE GENOMIC DNA]</scope>
    <source>
        <strain evidence="1 2">GAS138</strain>
    </source>
</reference>
<sequence>MPLAHSTEPSLLPIERPRCPKCQGRMMLARIELGPNHSDLRTFECPKCEHVHKMVVEDPMNSVKSGWQNGGLRAPE</sequence>
<dbReference type="AlphaFoldDB" id="A0A1M5QIY3"/>
<evidence type="ECO:0000313" key="2">
    <source>
        <dbReference type="Proteomes" id="UP000189796"/>
    </source>
</evidence>
<organism evidence="1 2">
    <name type="scientific">Bradyrhizobium erythrophlei</name>
    <dbReference type="NCBI Taxonomy" id="1437360"/>
    <lineage>
        <taxon>Bacteria</taxon>
        <taxon>Pseudomonadati</taxon>
        <taxon>Pseudomonadota</taxon>
        <taxon>Alphaproteobacteria</taxon>
        <taxon>Hyphomicrobiales</taxon>
        <taxon>Nitrobacteraceae</taxon>
        <taxon>Bradyrhizobium</taxon>
    </lineage>
</organism>
<accession>A0A1M5QIY3</accession>
<gene>
    <name evidence="1" type="ORF">SAMN05443248_3835</name>
</gene>